<dbReference type="EMBL" id="LMVM01000001">
    <property type="protein sequence ID" value="PAV05886.1"/>
    <property type="molecule type" value="Genomic_DNA"/>
</dbReference>
<protein>
    <submittedName>
        <fullName evidence="2">Restriction endonuclease</fullName>
    </submittedName>
</protein>
<dbReference type="InterPro" id="IPR017035">
    <property type="entry name" value="UCP035009_HsdR_All3000-type"/>
</dbReference>
<dbReference type="GO" id="GO:0005524">
    <property type="term" value="F:ATP binding"/>
    <property type="evidence" value="ECO:0007669"/>
    <property type="project" value="UniProtKB-KW"/>
</dbReference>
<dbReference type="Pfam" id="PF04313">
    <property type="entry name" value="HSDR_N"/>
    <property type="match status" value="1"/>
</dbReference>
<dbReference type="RefSeq" id="WP_069584384.1">
    <property type="nucleotide sequence ID" value="NZ_LMVM01000001.1"/>
</dbReference>
<reference evidence="2 3" key="1">
    <citation type="journal article" date="2017" name="BMC Genomics">
        <title>Genomic analysis of methanogenic archaea reveals a shift towards energy conservation.</title>
        <authorList>
            <person name="Gilmore S.P."/>
            <person name="Henske J.K."/>
            <person name="Sexton J.A."/>
            <person name="Solomon K.V."/>
            <person name="Seppala S."/>
            <person name="Yoo J.I."/>
            <person name="Huyett L.M."/>
            <person name="Pressman A."/>
            <person name="Cogan J.Z."/>
            <person name="Kivenson V."/>
            <person name="Peng X."/>
            <person name="Tan Y."/>
            <person name="Valentine D.L."/>
            <person name="O'Malley M.A."/>
        </authorList>
    </citation>
    <scope>NUCLEOTIDE SEQUENCE [LARGE SCALE GENOMIC DNA]</scope>
    <source>
        <strain evidence="2 3">M.o.H.</strain>
    </source>
</reference>
<sequence>MDLINDLKNISESIPKQIDHIETEEATKTALIMPFINALGYNLFDPTEVVPEFTCDVGTKKGEKVDYAIIKDGKPALLIECKHCDSDLDKEHASQLFRYFAANTPARFAILTNGINYRFFTDIDKPNIMDNKPFLEIDMCEIKESDVKELEKFTKDEFDPSEIFKVASELKYVNEMKKIIQKEINDPSEDFVKFLAKKVYKKPITEKVRLKFTGITKTAMNQIIKDQVNDRLKSALEVSNNPDNSDTEAKDELKTIDDDTKKIITTEDEWEGYYIVKAILHEIIDADRVLIKDTLSYCAVNLDNTKKPICRLRFNTKQKYIGLFDENKKEEKIPIENIKDIYNYAKRLKDTIDFYDKL</sequence>
<name>A0A2A2H986_METBR</name>
<feature type="domain" description="Restriction endonuclease type I HsdR N-terminal" evidence="1">
    <location>
        <begin position="48"/>
        <end position="127"/>
    </location>
</feature>
<dbReference type="InterPro" id="IPR007409">
    <property type="entry name" value="Restrct_endonuc_type1_HsdR_N"/>
</dbReference>
<comment type="caution">
    <text evidence="2">The sequence shown here is derived from an EMBL/GenBank/DDBJ whole genome shotgun (WGS) entry which is preliminary data.</text>
</comment>
<proteinExistence type="predicted"/>
<dbReference type="PIRSF" id="PIRSF035009">
    <property type="entry name" value="UCP035009_HSDR_N"/>
    <property type="match status" value="1"/>
</dbReference>
<evidence type="ECO:0000313" key="3">
    <source>
        <dbReference type="Proteomes" id="UP000217784"/>
    </source>
</evidence>
<keyword evidence="2" id="KW-0378">Hydrolase</keyword>
<accession>A0A2A2H986</accession>
<dbReference type="AlphaFoldDB" id="A0A2A2H986"/>
<evidence type="ECO:0000259" key="1">
    <source>
        <dbReference type="Pfam" id="PF04313"/>
    </source>
</evidence>
<keyword evidence="3" id="KW-1185">Reference proteome</keyword>
<dbReference type="GO" id="GO:0009035">
    <property type="term" value="F:type I site-specific deoxyribonuclease activity"/>
    <property type="evidence" value="ECO:0007669"/>
    <property type="project" value="UniProtKB-EC"/>
</dbReference>
<dbReference type="Proteomes" id="UP000217784">
    <property type="component" value="Unassembled WGS sequence"/>
</dbReference>
<keyword evidence="2" id="KW-0540">Nuclease</keyword>
<evidence type="ECO:0000313" key="2">
    <source>
        <dbReference type="EMBL" id="PAV05886.1"/>
    </source>
</evidence>
<dbReference type="GO" id="GO:0009307">
    <property type="term" value="P:DNA restriction-modification system"/>
    <property type="evidence" value="ECO:0007669"/>
    <property type="project" value="UniProtKB-KW"/>
</dbReference>
<keyword evidence="2" id="KW-0255">Endonuclease</keyword>
<dbReference type="OrthoDB" id="330911at2157"/>
<organism evidence="2 3">
    <name type="scientific">Methanobacterium bryantii</name>
    <dbReference type="NCBI Taxonomy" id="2161"/>
    <lineage>
        <taxon>Archaea</taxon>
        <taxon>Methanobacteriati</taxon>
        <taxon>Methanobacteriota</taxon>
        <taxon>Methanomada group</taxon>
        <taxon>Methanobacteria</taxon>
        <taxon>Methanobacteriales</taxon>
        <taxon>Methanobacteriaceae</taxon>
        <taxon>Methanobacterium</taxon>
    </lineage>
</organism>
<dbReference type="GO" id="GO:0003677">
    <property type="term" value="F:DNA binding"/>
    <property type="evidence" value="ECO:0007669"/>
    <property type="project" value="UniProtKB-KW"/>
</dbReference>
<gene>
    <name evidence="2" type="ORF">ASJ80_13565</name>
</gene>